<dbReference type="OrthoDB" id="5184890at2"/>
<protein>
    <submittedName>
        <fullName evidence="3">Barstar family protein</fullName>
    </submittedName>
</protein>
<keyword evidence="4" id="KW-1185">Reference proteome</keyword>
<dbReference type="Pfam" id="PF01337">
    <property type="entry name" value="Barstar"/>
    <property type="match status" value="1"/>
</dbReference>
<name>A0A5N5W6Z7_STRMB</name>
<reference evidence="3 4" key="1">
    <citation type="journal article" date="2019" name="Microb. Cell Fact.">
        <title>Exploring novel herbicidin analogues by transcriptional regulator overexpression and MS/MS molecular networking.</title>
        <authorList>
            <person name="Shi Y."/>
            <person name="Gu R."/>
            <person name="Li Y."/>
            <person name="Wang X."/>
            <person name="Ren W."/>
            <person name="Li X."/>
            <person name="Wang L."/>
            <person name="Xie Y."/>
            <person name="Hong B."/>
        </authorList>
    </citation>
    <scope>NUCLEOTIDE SEQUENCE [LARGE SCALE GENOMIC DNA]</scope>
    <source>
        <strain evidence="3 4">US-43</strain>
    </source>
</reference>
<organism evidence="3 4">
    <name type="scientific">Streptomyces mobaraensis</name>
    <name type="common">Streptoverticillium mobaraense</name>
    <dbReference type="NCBI Taxonomy" id="35621"/>
    <lineage>
        <taxon>Bacteria</taxon>
        <taxon>Bacillati</taxon>
        <taxon>Actinomycetota</taxon>
        <taxon>Actinomycetes</taxon>
        <taxon>Kitasatosporales</taxon>
        <taxon>Streptomycetaceae</taxon>
        <taxon>Streptomyces</taxon>
    </lineage>
</organism>
<dbReference type="EMBL" id="VOKX01000033">
    <property type="protein sequence ID" value="KAB7843208.1"/>
    <property type="molecule type" value="Genomic_DNA"/>
</dbReference>
<dbReference type="InterPro" id="IPR035905">
    <property type="entry name" value="Barstar-like_sf"/>
</dbReference>
<dbReference type="CDD" id="cd05141">
    <property type="entry name" value="Barstar_evA4336-like"/>
    <property type="match status" value="1"/>
</dbReference>
<gene>
    <name evidence="3" type="ORF">FRZ00_17800</name>
</gene>
<dbReference type="Proteomes" id="UP000327000">
    <property type="component" value="Unassembled WGS sequence"/>
</dbReference>
<accession>A0A5N5W6Z7</accession>
<proteinExistence type="inferred from homology"/>
<dbReference type="SUPFAM" id="SSF52038">
    <property type="entry name" value="Barstar-related"/>
    <property type="match status" value="1"/>
</dbReference>
<evidence type="ECO:0000256" key="1">
    <source>
        <dbReference type="ARBA" id="ARBA00006845"/>
    </source>
</evidence>
<evidence type="ECO:0000259" key="2">
    <source>
        <dbReference type="Pfam" id="PF01337"/>
    </source>
</evidence>
<sequence>MTTGTTGELPAPGVPGLLDGTIPPGTYRLPATESPSHAAKLAAEAGWHAAHLGLRDIDGKAAFLDRCAADLGFPGWFGHNWDALADCLTDLSWWRKDGDPRGYLLLAEDWDAFRAAAPDTAATAAEILDDAVAFWRDRDTPMAVLRT</sequence>
<comment type="similarity">
    <text evidence="1">Belongs to the barstar family.</text>
</comment>
<evidence type="ECO:0000313" key="4">
    <source>
        <dbReference type="Proteomes" id="UP000327000"/>
    </source>
</evidence>
<feature type="domain" description="Barstar (barnase inhibitor)" evidence="2">
    <location>
        <begin position="47"/>
        <end position="144"/>
    </location>
</feature>
<comment type="caution">
    <text evidence="3">The sequence shown here is derived from an EMBL/GenBank/DDBJ whole genome shotgun (WGS) entry which is preliminary data.</text>
</comment>
<dbReference type="Gene3D" id="3.30.370.10">
    <property type="entry name" value="Barstar-like"/>
    <property type="match status" value="1"/>
</dbReference>
<evidence type="ECO:0000313" key="3">
    <source>
        <dbReference type="EMBL" id="KAB7843208.1"/>
    </source>
</evidence>
<dbReference type="InterPro" id="IPR000468">
    <property type="entry name" value="Barstar"/>
</dbReference>
<dbReference type="AlphaFoldDB" id="A0A5N5W6Z7"/>
<dbReference type="RefSeq" id="WP_004955494.1">
    <property type="nucleotide sequence ID" value="NZ_JBFADJ010000039.1"/>
</dbReference>